<proteinExistence type="predicted"/>
<organism evidence="1">
    <name type="scientific">Arundo donax</name>
    <name type="common">Giant reed</name>
    <name type="synonym">Donax arundinaceus</name>
    <dbReference type="NCBI Taxonomy" id="35708"/>
    <lineage>
        <taxon>Eukaryota</taxon>
        <taxon>Viridiplantae</taxon>
        <taxon>Streptophyta</taxon>
        <taxon>Embryophyta</taxon>
        <taxon>Tracheophyta</taxon>
        <taxon>Spermatophyta</taxon>
        <taxon>Magnoliopsida</taxon>
        <taxon>Liliopsida</taxon>
        <taxon>Poales</taxon>
        <taxon>Poaceae</taxon>
        <taxon>PACMAD clade</taxon>
        <taxon>Arundinoideae</taxon>
        <taxon>Arundineae</taxon>
        <taxon>Arundo</taxon>
    </lineage>
</organism>
<dbReference type="AlphaFoldDB" id="A0A0A8XMX6"/>
<name>A0A0A8XMX6_ARUDO</name>
<accession>A0A0A8XMX6</accession>
<reference evidence="1" key="2">
    <citation type="journal article" date="2015" name="Data Brief">
        <title>Shoot transcriptome of the giant reed, Arundo donax.</title>
        <authorList>
            <person name="Barrero R.A."/>
            <person name="Guerrero F.D."/>
            <person name="Moolhuijzen P."/>
            <person name="Goolsby J.A."/>
            <person name="Tidwell J."/>
            <person name="Bellgard S.E."/>
            <person name="Bellgard M.I."/>
        </authorList>
    </citation>
    <scope>NUCLEOTIDE SEQUENCE</scope>
    <source>
        <tissue evidence="1">Shoot tissue taken approximately 20 cm above the soil surface</tissue>
    </source>
</reference>
<evidence type="ECO:0000313" key="1">
    <source>
        <dbReference type="EMBL" id="JAD14401.1"/>
    </source>
</evidence>
<protein>
    <submittedName>
        <fullName evidence="1">Uncharacterized protein</fullName>
    </submittedName>
</protein>
<dbReference type="EMBL" id="GBRH01283494">
    <property type="protein sequence ID" value="JAD14401.1"/>
    <property type="molecule type" value="Transcribed_RNA"/>
</dbReference>
<sequence>MLQRLDVRFRFRRVQIEKEPVDHLKASESYHCSGGCTQEICSASTVEAGHTLSMINLSNAVYYTPVSGLRVCSLVLQPRTNNLMRVRQG</sequence>
<reference evidence="1" key="1">
    <citation type="submission" date="2014-09" db="EMBL/GenBank/DDBJ databases">
        <authorList>
            <person name="Magalhaes I.L.F."/>
            <person name="Oliveira U."/>
            <person name="Santos F.R."/>
            <person name="Vidigal T.H.D.A."/>
            <person name="Brescovit A.D."/>
            <person name="Santos A.J."/>
        </authorList>
    </citation>
    <scope>NUCLEOTIDE SEQUENCE</scope>
    <source>
        <tissue evidence="1">Shoot tissue taken approximately 20 cm above the soil surface</tissue>
    </source>
</reference>